<evidence type="ECO:0000256" key="6">
    <source>
        <dbReference type="ARBA" id="ARBA00022801"/>
    </source>
</evidence>
<feature type="transmembrane region" description="Helical" evidence="10">
    <location>
        <begin position="112"/>
        <end position="133"/>
    </location>
</feature>
<feature type="transmembrane region" description="Helical" evidence="10">
    <location>
        <begin position="259"/>
        <end position="282"/>
    </location>
</feature>
<dbReference type="GO" id="GO:0006508">
    <property type="term" value="P:proteolysis"/>
    <property type="evidence" value="ECO:0007669"/>
    <property type="project" value="UniProtKB-KW"/>
</dbReference>
<keyword evidence="9 10" id="KW-0472">Membrane</keyword>
<feature type="domain" description="Peptidase S54 rhomboid" evidence="12">
    <location>
        <begin position="106"/>
        <end position="246"/>
    </location>
</feature>
<evidence type="ECO:0000256" key="2">
    <source>
        <dbReference type="ARBA" id="ARBA00004141"/>
    </source>
</evidence>
<name>A0A0F7UIT6_NEOCL</name>
<evidence type="ECO:0000256" key="11">
    <source>
        <dbReference type="SAM" id="MobiDB-lite"/>
    </source>
</evidence>
<comment type="subcellular location">
    <subcellularLocation>
        <location evidence="2 10">Membrane</location>
        <topology evidence="2 10">Multi-pass membrane protein</topology>
    </subcellularLocation>
</comment>
<reference evidence="13" key="1">
    <citation type="journal article" date="2015" name="PLoS ONE">
        <title>Comprehensive Evaluation of Toxoplasma gondii VEG and Neospora caninum LIV Genomes with Tachyzoite Stage Transcriptome and Proteome Defines Novel Transcript Features.</title>
        <authorList>
            <person name="Ramaprasad A."/>
            <person name="Mourier T."/>
            <person name="Naeem R."/>
            <person name="Malas T.B."/>
            <person name="Moussa E."/>
            <person name="Panigrahi A."/>
            <person name="Vermont S.J."/>
            <person name="Otto T.D."/>
            <person name="Wastling J."/>
            <person name="Pain A."/>
        </authorList>
    </citation>
    <scope>NUCLEOTIDE SEQUENCE</scope>
    <source>
        <strain evidence="13">Liverpool</strain>
    </source>
</reference>
<evidence type="ECO:0000256" key="5">
    <source>
        <dbReference type="ARBA" id="ARBA00022692"/>
    </source>
</evidence>
<evidence type="ECO:0000313" key="13">
    <source>
        <dbReference type="EMBL" id="CEL68037.1"/>
    </source>
</evidence>
<comment type="similarity">
    <text evidence="3 10">Belongs to the peptidase S54 family.</text>
</comment>
<gene>
    <name evidence="13" type="ORF">BN1204_038140</name>
</gene>
<dbReference type="Pfam" id="PF01694">
    <property type="entry name" value="Rhomboid"/>
    <property type="match status" value="1"/>
</dbReference>
<dbReference type="InterPro" id="IPR002610">
    <property type="entry name" value="Peptidase_S54_rhomboid-like"/>
</dbReference>
<feature type="region of interest" description="Disordered" evidence="11">
    <location>
        <begin position="1"/>
        <end position="40"/>
    </location>
</feature>
<organism evidence="13">
    <name type="scientific">Neospora caninum (strain Liverpool)</name>
    <dbReference type="NCBI Taxonomy" id="572307"/>
    <lineage>
        <taxon>Eukaryota</taxon>
        <taxon>Sar</taxon>
        <taxon>Alveolata</taxon>
        <taxon>Apicomplexa</taxon>
        <taxon>Conoidasida</taxon>
        <taxon>Coccidia</taxon>
        <taxon>Eucoccidiorida</taxon>
        <taxon>Eimeriorina</taxon>
        <taxon>Sarcocystidae</taxon>
        <taxon>Neospora</taxon>
    </lineage>
</organism>
<comment type="caution">
    <text evidence="10">Lacks conserved residue(s) required for the propagation of feature annotation.</text>
</comment>
<dbReference type="PANTHER" id="PTHR22936:SF69">
    <property type="entry name" value="RHOMBOID-LIKE PROTEIN"/>
    <property type="match status" value="1"/>
</dbReference>
<keyword evidence="8 10" id="KW-1133">Transmembrane helix</keyword>
<comment type="function">
    <text evidence="10">Serine protease involved in intramembrane proteolysis.</text>
</comment>
<evidence type="ECO:0000256" key="1">
    <source>
        <dbReference type="ARBA" id="ARBA00000156"/>
    </source>
</evidence>
<proteinExistence type="inferred from homology"/>
<feature type="compositionally biased region" description="Basic and acidic residues" evidence="11">
    <location>
        <begin position="1"/>
        <end position="13"/>
    </location>
</feature>
<dbReference type="GO" id="GO:0004252">
    <property type="term" value="F:serine-type endopeptidase activity"/>
    <property type="evidence" value="ECO:0007669"/>
    <property type="project" value="InterPro"/>
</dbReference>
<keyword evidence="5 10" id="KW-0812">Transmembrane</keyword>
<accession>A0A0F7UIT6</accession>
<evidence type="ECO:0000256" key="8">
    <source>
        <dbReference type="ARBA" id="ARBA00022989"/>
    </source>
</evidence>
<evidence type="ECO:0000256" key="9">
    <source>
        <dbReference type="ARBA" id="ARBA00023136"/>
    </source>
</evidence>
<dbReference type="PANTHER" id="PTHR22936">
    <property type="entry name" value="RHOMBOID-RELATED"/>
    <property type="match status" value="1"/>
</dbReference>
<comment type="catalytic activity">
    <reaction evidence="1 10">
        <text>Cleaves type-1 transmembrane domains using a catalytic dyad composed of serine and histidine that are contributed by different transmembrane domains.</text>
        <dbReference type="EC" id="3.4.21.105"/>
    </reaction>
</comment>
<feature type="transmembrane region" description="Helical" evidence="10">
    <location>
        <begin position="145"/>
        <end position="168"/>
    </location>
</feature>
<dbReference type="Gene3D" id="1.20.1540.10">
    <property type="entry name" value="Rhomboid-like"/>
    <property type="match status" value="1"/>
</dbReference>
<keyword evidence="4 10" id="KW-0645">Protease</keyword>
<dbReference type="SUPFAM" id="SSF144091">
    <property type="entry name" value="Rhomboid-like"/>
    <property type="match status" value="1"/>
</dbReference>
<feature type="transmembrane region" description="Helical" evidence="10">
    <location>
        <begin position="205"/>
        <end position="224"/>
    </location>
</feature>
<evidence type="ECO:0000259" key="12">
    <source>
        <dbReference type="Pfam" id="PF01694"/>
    </source>
</evidence>
<evidence type="ECO:0000256" key="3">
    <source>
        <dbReference type="ARBA" id="ARBA00009045"/>
    </source>
</evidence>
<keyword evidence="7 10" id="KW-0720">Serine protease</keyword>
<feature type="transmembrane region" description="Helical" evidence="10">
    <location>
        <begin position="174"/>
        <end position="193"/>
    </location>
</feature>
<evidence type="ECO:0000256" key="10">
    <source>
        <dbReference type="RuleBase" id="RU362115"/>
    </source>
</evidence>
<dbReference type="InterPro" id="IPR022764">
    <property type="entry name" value="Peptidase_S54_rhomboid_dom"/>
</dbReference>
<evidence type="ECO:0000256" key="7">
    <source>
        <dbReference type="ARBA" id="ARBA00022825"/>
    </source>
</evidence>
<dbReference type="EMBL" id="LN714483">
    <property type="protein sequence ID" value="CEL68037.1"/>
    <property type="molecule type" value="Genomic_DNA"/>
</dbReference>
<dbReference type="GO" id="GO:0016020">
    <property type="term" value="C:membrane"/>
    <property type="evidence" value="ECO:0007669"/>
    <property type="project" value="UniProtKB-SubCell"/>
</dbReference>
<dbReference type="InterPro" id="IPR035952">
    <property type="entry name" value="Rhomboid-like_sf"/>
</dbReference>
<protein>
    <recommendedName>
        <fullName evidence="10">Rhomboid-like protease</fullName>
        <ecNumber evidence="10">3.4.21.105</ecNumber>
    </recommendedName>
</protein>
<evidence type="ECO:0000256" key="4">
    <source>
        <dbReference type="ARBA" id="ARBA00022670"/>
    </source>
</evidence>
<dbReference type="AlphaFoldDB" id="A0A0F7UIT6"/>
<dbReference type="EC" id="3.4.21.105" evidence="10"/>
<keyword evidence="6 10" id="KW-0378">Hydrolase</keyword>
<sequence>MARVRTLADLRTEEEADENTPLYNAETGSRDSDSTSSGGTAPRSMPIRFLELLFPHFSLRSVVLPISLVDWILYIVTVCLDTELPLIPASNILVHFGANYPPLIKQGQVWRLLLPVFLHANFFHVFFNVFFQLRMGFTIERRYGLLKFAILYFASAIYGNLLSATAFFCNTLKVGASTAGFGLIGIQICEMALTWHRMRHRDRMLMNMVSFVLLMILLMFTLNGGSIDQMGHLGGLLCGFSIGILYNKGLNDKPVWYSWASAIAIGILIALPASCFPVLYAVDRHCHRDIPSF</sequence>